<gene>
    <name evidence="5" type="primary">TRPC6</name>
    <name evidence="5" type="ORF">CM83_100109</name>
</gene>
<evidence type="ECO:0000256" key="3">
    <source>
        <dbReference type="ARBA" id="ARBA00023303"/>
    </source>
</evidence>
<evidence type="ECO:0000256" key="2">
    <source>
        <dbReference type="ARBA" id="ARBA00023065"/>
    </source>
</evidence>
<keyword evidence="1" id="KW-0813">Transport</keyword>
<name>A0A0A9XJ49_LYGHE</name>
<reference evidence="5" key="1">
    <citation type="journal article" date="2014" name="PLoS ONE">
        <title>Transcriptome-Based Identification of ABC Transporters in the Western Tarnished Plant Bug Lygus hesperus.</title>
        <authorList>
            <person name="Hull J.J."/>
            <person name="Chaney K."/>
            <person name="Geib S.M."/>
            <person name="Fabrick J.A."/>
            <person name="Brent C.S."/>
            <person name="Walsh D."/>
            <person name="Lavine L.C."/>
        </authorList>
    </citation>
    <scope>NUCLEOTIDE SEQUENCE</scope>
</reference>
<dbReference type="PRINTS" id="PR01097">
    <property type="entry name" value="TRNSRECEPTRP"/>
</dbReference>
<keyword evidence="4" id="KW-0472">Membrane</keyword>
<dbReference type="AlphaFoldDB" id="A0A0A9XJ49"/>
<dbReference type="GO" id="GO:0034703">
    <property type="term" value="C:cation channel complex"/>
    <property type="evidence" value="ECO:0007669"/>
    <property type="project" value="TreeGrafter"/>
</dbReference>
<evidence type="ECO:0000256" key="1">
    <source>
        <dbReference type="ARBA" id="ARBA00022448"/>
    </source>
</evidence>
<dbReference type="GO" id="GO:0005886">
    <property type="term" value="C:plasma membrane"/>
    <property type="evidence" value="ECO:0007669"/>
    <property type="project" value="TreeGrafter"/>
</dbReference>
<keyword evidence="3" id="KW-0407">Ion channel</keyword>
<proteinExistence type="predicted"/>
<organism evidence="5">
    <name type="scientific">Lygus hesperus</name>
    <name type="common">Western plant bug</name>
    <dbReference type="NCBI Taxonomy" id="30085"/>
    <lineage>
        <taxon>Eukaryota</taxon>
        <taxon>Metazoa</taxon>
        <taxon>Ecdysozoa</taxon>
        <taxon>Arthropoda</taxon>
        <taxon>Hexapoda</taxon>
        <taxon>Insecta</taxon>
        <taxon>Pterygota</taxon>
        <taxon>Neoptera</taxon>
        <taxon>Paraneoptera</taxon>
        <taxon>Hemiptera</taxon>
        <taxon>Heteroptera</taxon>
        <taxon>Panheteroptera</taxon>
        <taxon>Cimicomorpha</taxon>
        <taxon>Miridae</taxon>
        <taxon>Mirini</taxon>
        <taxon>Lygus</taxon>
    </lineage>
</organism>
<dbReference type="PANTHER" id="PTHR10117:SF54">
    <property type="entry name" value="TRANSIENT RECEPTOR POTENTIAL-GAMMA PROTEIN"/>
    <property type="match status" value="1"/>
</dbReference>
<keyword evidence="4" id="KW-0812">Transmembrane</keyword>
<accession>A0A0A9XJ49</accession>
<dbReference type="EMBL" id="GBHO01023590">
    <property type="protein sequence ID" value="JAG20014.1"/>
    <property type="molecule type" value="Transcribed_RNA"/>
</dbReference>
<protein>
    <submittedName>
        <fullName evidence="5">Short transient receptor potential channel 6</fullName>
    </submittedName>
</protein>
<evidence type="ECO:0000256" key="4">
    <source>
        <dbReference type="SAM" id="Phobius"/>
    </source>
</evidence>
<dbReference type="InterPro" id="IPR002153">
    <property type="entry name" value="TRPC_channel"/>
</dbReference>
<sequence>FWIVFRRTEVPAADVVVENNITRHLFTQTIGYVALGSFTLIMIGLLMNVLVVSMSEAFPSTPSNLQKSWIYARTTVFLYFMHFPVMPPPFNLLPQWYTVRYFSEKSYFEKLCKEKYSCDYIKLMKTL</sequence>
<feature type="non-terminal residue" evidence="5">
    <location>
        <position position="127"/>
    </location>
</feature>
<keyword evidence="2" id="KW-0406">Ion transport</keyword>
<keyword evidence="4" id="KW-1133">Transmembrane helix</keyword>
<feature type="transmembrane region" description="Helical" evidence="4">
    <location>
        <begin position="70"/>
        <end position="93"/>
    </location>
</feature>
<feature type="transmembrane region" description="Helical" evidence="4">
    <location>
        <begin position="30"/>
        <end position="50"/>
    </location>
</feature>
<dbReference type="GO" id="GO:0051480">
    <property type="term" value="P:regulation of cytosolic calcium ion concentration"/>
    <property type="evidence" value="ECO:0007669"/>
    <property type="project" value="TreeGrafter"/>
</dbReference>
<dbReference type="PANTHER" id="PTHR10117">
    <property type="entry name" value="TRANSIENT RECEPTOR POTENTIAL CHANNEL"/>
    <property type="match status" value="1"/>
</dbReference>
<dbReference type="GO" id="GO:0070679">
    <property type="term" value="F:inositol 1,4,5 trisphosphate binding"/>
    <property type="evidence" value="ECO:0007669"/>
    <property type="project" value="TreeGrafter"/>
</dbReference>
<evidence type="ECO:0000313" key="5">
    <source>
        <dbReference type="EMBL" id="JAG20014.1"/>
    </source>
</evidence>
<reference evidence="5" key="2">
    <citation type="submission" date="2014-07" db="EMBL/GenBank/DDBJ databases">
        <authorList>
            <person name="Hull J."/>
        </authorList>
    </citation>
    <scope>NUCLEOTIDE SEQUENCE</scope>
</reference>
<dbReference type="GO" id="GO:0015279">
    <property type="term" value="F:store-operated calcium channel activity"/>
    <property type="evidence" value="ECO:0007669"/>
    <property type="project" value="TreeGrafter"/>
</dbReference>
<keyword evidence="5" id="KW-0675">Receptor</keyword>
<feature type="non-terminal residue" evidence="5">
    <location>
        <position position="1"/>
    </location>
</feature>